<evidence type="ECO:0000313" key="3">
    <source>
        <dbReference type="Proteomes" id="UP000266723"/>
    </source>
</evidence>
<protein>
    <submittedName>
        <fullName evidence="2">Uncharacterized protein</fullName>
    </submittedName>
</protein>
<feature type="compositionally biased region" description="Basic and acidic residues" evidence="1">
    <location>
        <begin position="59"/>
        <end position="72"/>
    </location>
</feature>
<feature type="region of interest" description="Disordered" evidence="1">
    <location>
        <begin position="52"/>
        <end position="76"/>
    </location>
</feature>
<dbReference type="EMBL" id="QGKV02001507">
    <property type="protein sequence ID" value="KAF3532925.1"/>
    <property type="molecule type" value="Genomic_DNA"/>
</dbReference>
<evidence type="ECO:0000313" key="2">
    <source>
        <dbReference type="EMBL" id="KAF3532925.1"/>
    </source>
</evidence>
<organism evidence="2 3">
    <name type="scientific">Brassica cretica</name>
    <name type="common">Mustard</name>
    <dbReference type="NCBI Taxonomy" id="69181"/>
    <lineage>
        <taxon>Eukaryota</taxon>
        <taxon>Viridiplantae</taxon>
        <taxon>Streptophyta</taxon>
        <taxon>Embryophyta</taxon>
        <taxon>Tracheophyta</taxon>
        <taxon>Spermatophyta</taxon>
        <taxon>Magnoliopsida</taxon>
        <taxon>eudicotyledons</taxon>
        <taxon>Gunneridae</taxon>
        <taxon>Pentapetalae</taxon>
        <taxon>rosids</taxon>
        <taxon>malvids</taxon>
        <taxon>Brassicales</taxon>
        <taxon>Brassicaceae</taxon>
        <taxon>Brassiceae</taxon>
        <taxon>Brassica</taxon>
    </lineage>
</organism>
<evidence type="ECO:0000256" key="1">
    <source>
        <dbReference type="SAM" id="MobiDB-lite"/>
    </source>
</evidence>
<accession>A0ABQ7BLZ2</accession>
<name>A0ABQ7BLZ2_BRACR</name>
<proteinExistence type="predicted"/>
<keyword evidence="3" id="KW-1185">Reference proteome</keyword>
<reference evidence="2 3" key="1">
    <citation type="journal article" date="2020" name="BMC Genomics">
        <title>Intraspecific diversification of the crop wild relative Brassica cretica Lam. using demographic model selection.</title>
        <authorList>
            <person name="Kioukis A."/>
            <person name="Michalopoulou V.A."/>
            <person name="Briers L."/>
            <person name="Pirintsos S."/>
            <person name="Studholme D.J."/>
            <person name="Pavlidis P."/>
            <person name="Sarris P.F."/>
        </authorList>
    </citation>
    <scope>NUCLEOTIDE SEQUENCE [LARGE SCALE GENOMIC DNA]</scope>
    <source>
        <strain evidence="3">cv. PFS-1207/04</strain>
    </source>
</reference>
<comment type="caution">
    <text evidence="2">The sequence shown here is derived from an EMBL/GenBank/DDBJ whole genome shotgun (WGS) entry which is preliminary data.</text>
</comment>
<sequence length="122" mass="14007">MNHVLPPHVSQHDGLEARCFRRTTFLQHEVFFQTSYQRNIIFRTLEAGQDLSRTGSKHNRIEARQKKPKLDENPNFGIMEVFDEAEGSGNIYRQGPKSGQWTEKLEVARCMGSERGVSNLTS</sequence>
<gene>
    <name evidence="2" type="ORF">DY000_02040894</name>
</gene>
<dbReference type="Proteomes" id="UP000266723">
    <property type="component" value="Unassembled WGS sequence"/>
</dbReference>